<dbReference type="AlphaFoldDB" id="A0A7W6Q5E8"/>
<reference evidence="2 3" key="1">
    <citation type="submission" date="2020-08" db="EMBL/GenBank/DDBJ databases">
        <title>Genomic Encyclopedia of Type Strains, Phase IV (KMG-V): Genome sequencing to study the core and pangenomes of soil and plant-associated prokaryotes.</title>
        <authorList>
            <person name="Whitman W."/>
        </authorList>
    </citation>
    <scope>NUCLEOTIDE SEQUENCE [LARGE SCALE GENOMIC DNA]</scope>
    <source>
        <strain evidence="2 3">SEMIA 4074</strain>
    </source>
</reference>
<dbReference type="Proteomes" id="UP000524492">
    <property type="component" value="Unassembled WGS sequence"/>
</dbReference>
<evidence type="ECO:0000256" key="1">
    <source>
        <dbReference type="SAM" id="MobiDB-lite"/>
    </source>
</evidence>
<gene>
    <name evidence="2" type="ORF">GGD53_000061</name>
</gene>
<name>A0A7W6Q5E8_9HYPH</name>
<feature type="region of interest" description="Disordered" evidence="1">
    <location>
        <begin position="1"/>
        <end position="20"/>
    </location>
</feature>
<dbReference type="EMBL" id="JACIFV010000001">
    <property type="protein sequence ID" value="MBB4189945.1"/>
    <property type="molecule type" value="Genomic_DNA"/>
</dbReference>
<sequence length="62" mass="6729">MRYRGRDTNELPFSAAASPAPRRHGTMGFYLLAGSTTAYWKARKAAERAIERAGEAKALSAA</sequence>
<protein>
    <submittedName>
        <fullName evidence="2">Uncharacterized protein</fullName>
    </submittedName>
</protein>
<keyword evidence="3" id="KW-1185">Reference proteome</keyword>
<comment type="caution">
    <text evidence="2">The sequence shown here is derived from an EMBL/GenBank/DDBJ whole genome shotgun (WGS) entry which is preliminary data.</text>
</comment>
<evidence type="ECO:0000313" key="3">
    <source>
        <dbReference type="Proteomes" id="UP000524492"/>
    </source>
</evidence>
<accession>A0A7W6Q5E8</accession>
<evidence type="ECO:0000313" key="2">
    <source>
        <dbReference type="EMBL" id="MBB4189945.1"/>
    </source>
</evidence>
<proteinExistence type="predicted"/>
<organism evidence="2 3">
    <name type="scientific">Rhizobium aethiopicum</name>
    <dbReference type="NCBI Taxonomy" id="1138170"/>
    <lineage>
        <taxon>Bacteria</taxon>
        <taxon>Pseudomonadati</taxon>
        <taxon>Pseudomonadota</taxon>
        <taxon>Alphaproteobacteria</taxon>
        <taxon>Hyphomicrobiales</taxon>
        <taxon>Rhizobiaceae</taxon>
        <taxon>Rhizobium/Agrobacterium group</taxon>
        <taxon>Rhizobium</taxon>
    </lineage>
</organism>